<name>A0ABD2QKX2_9PLAT</name>
<dbReference type="AlphaFoldDB" id="A0ABD2QKX2"/>
<dbReference type="Gene3D" id="1.25.40.10">
    <property type="entry name" value="Tetratricopeptide repeat domain"/>
    <property type="match status" value="1"/>
</dbReference>
<organism evidence="5 6">
    <name type="scientific">Cichlidogyrus casuarinus</name>
    <dbReference type="NCBI Taxonomy" id="1844966"/>
    <lineage>
        <taxon>Eukaryota</taxon>
        <taxon>Metazoa</taxon>
        <taxon>Spiralia</taxon>
        <taxon>Lophotrochozoa</taxon>
        <taxon>Platyhelminthes</taxon>
        <taxon>Monogenea</taxon>
        <taxon>Monopisthocotylea</taxon>
        <taxon>Dactylogyridea</taxon>
        <taxon>Ancyrocephalidae</taxon>
        <taxon>Cichlidogyrus</taxon>
    </lineage>
</organism>
<keyword evidence="2 4" id="KW-0802">TPR repeat</keyword>
<evidence type="ECO:0000313" key="6">
    <source>
        <dbReference type="Proteomes" id="UP001626550"/>
    </source>
</evidence>
<dbReference type="PROSITE" id="PS50005">
    <property type="entry name" value="TPR"/>
    <property type="match status" value="1"/>
</dbReference>
<protein>
    <submittedName>
        <fullName evidence="5">Bardet-Biedl syndrome 4 protein</fullName>
    </submittedName>
</protein>
<feature type="repeat" description="TPR" evidence="4">
    <location>
        <begin position="174"/>
        <end position="207"/>
    </location>
</feature>
<dbReference type="Proteomes" id="UP001626550">
    <property type="component" value="Unassembled WGS sequence"/>
</dbReference>
<sequence>MDILHPDSFNWLVHYSYVNKLGTAFRKSKQLSQLYGISECASYYSGLFSLQNNDPKSAFDSFNTALLFKPSCKLYKKLLNTCIFFAGDFKTAIRTLESLIEESPNEWAYYHQAASCHFFLKNYDLAIANALKAFEHSNDERIHQLLALLLQTISNHEDCIGYLKKGINYHQYNQKMLFMLAKSLMQTNQTDLCLEYLSKLLKLNPNHSHGLVMMNSILLDRGQADEAMKNFSRLASIDFHSEVLWNNLAFLFFSKNRFMATLTSLKVTFNLNSHSILKINHCFCLIKMGLYASALLLLEPIVLRGVWNGAHGTLESYDFLQFLHAFLLSKVGQDSSYILDAILAKADLDPCVLYNIALLKESENLMDKFENLVKLKEFFVPKRLALLYENVDLNTT</sequence>
<keyword evidence="6" id="KW-1185">Reference proteome</keyword>
<evidence type="ECO:0000256" key="4">
    <source>
        <dbReference type="PROSITE-ProRule" id="PRU00339"/>
    </source>
</evidence>
<dbReference type="SMART" id="SM00028">
    <property type="entry name" value="TPR"/>
    <property type="match status" value="3"/>
</dbReference>
<dbReference type="EMBL" id="JBJKFK010000071">
    <property type="protein sequence ID" value="KAL3320175.1"/>
    <property type="molecule type" value="Genomic_DNA"/>
</dbReference>
<dbReference type="SUPFAM" id="SSF48452">
    <property type="entry name" value="TPR-like"/>
    <property type="match status" value="1"/>
</dbReference>
<evidence type="ECO:0000256" key="2">
    <source>
        <dbReference type="ARBA" id="ARBA00022803"/>
    </source>
</evidence>
<dbReference type="InterPro" id="IPR011990">
    <property type="entry name" value="TPR-like_helical_dom_sf"/>
</dbReference>
<dbReference type="PANTHER" id="PTHR44186:SF1">
    <property type="entry name" value="BARDET-BIEDL SYNDROME 4 PROTEIN"/>
    <property type="match status" value="1"/>
</dbReference>
<keyword evidence="1" id="KW-0677">Repeat</keyword>
<gene>
    <name evidence="5" type="primary">BBS4</name>
    <name evidence="5" type="ORF">Ciccas_001143</name>
</gene>
<proteinExistence type="inferred from homology"/>
<dbReference type="InterPro" id="IPR019734">
    <property type="entry name" value="TPR_rpt"/>
</dbReference>
<comment type="similarity">
    <text evidence="3">Belongs to the BBS4 family.</text>
</comment>
<comment type="caution">
    <text evidence="5">The sequence shown here is derived from an EMBL/GenBank/DDBJ whole genome shotgun (WGS) entry which is preliminary data.</text>
</comment>
<accession>A0ABD2QKX2</accession>
<dbReference type="PANTHER" id="PTHR44186">
    <property type="match status" value="1"/>
</dbReference>
<evidence type="ECO:0000256" key="3">
    <source>
        <dbReference type="ARBA" id="ARBA00023778"/>
    </source>
</evidence>
<dbReference type="Pfam" id="PF13181">
    <property type="entry name" value="TPR_8"/>
    <property type="match status" value="1"/>
</dbReference>
<evidence type="ECO:0000256" key="1">
    <source>
        <dbReference type="ARBA" id="ARBA00022737"/>
    </source>
</evidence>
<evidence type="ECO:0000313" key="5">
    <source>
        <dbReference type="EMBL" id="KAL3320175.1"/>
    </source>
</evidence>
<reference evidence="5 6" key="1">
    <citation type="submission" date="2024-11" db="EMBL/GenBank/DDBJ databases">
        <title>Adaptive evolution of stress response genes in parasites aligns with host niche diversity.</title>
        <authorList>
            <person name="Hahn C."/>
            <person name="Resl P."/>
        </authorList>
    </citation>
    <scope>NUCLEOTIDE SEQUENCE [LARGE SCALE GENOMIC DNA]</scope>
    <source>
        <strain evidence="5">EGGRZ-B1_66</strain>
        <tissue evidence="5">Body</tissue>
    </source>
</reference>